<proteinExistence type="predicted"/>
<evidence type="ECO:0000313" key="1">
    <source>
        <dbReference type="EMBL" id="CAG5069279.1"/>
    </source>
</evidence>
<gene>
    <name evidence="1" type="ORF">DYBT9623_02015</name>
</gene>
<dbReference type="RefSeq" id="WP_215233360.1">
    <property type="nucleotide sequence ID" value="NZ_CAJRAU010000002.1"/>
</dbReference>
<comment type="caution">
    <text evidence="1">The sequence shown here is derived from an EMBL/GenBank/DDBJ whole genome shotgun (WGS) entry which is preliminary data.</text>
</comment>
<name>A0ABM8UP40_9BACT</name>
<dbReference type="Proteomes" id="UP000679725">
    <property type="component" value="Unassembled WGS sequence"/>
</dbReference>
<sequence>MKALLLFFFAACLVGCFPERFTKALVGSLTNHGEPGYWRLVEYQRKGKLENGGMPEKTLLEVEEFLSEKDSLLGPVYSKGVPYQKFSFYDSSLNKKDSIQAVRRDHRYDRKYKTSQYWYQINAESGFAAFLDAIPDGDGETYRVELSNVMKSATYRPELDSLRYIYEPTAKFR</sequence>
<evidence type="ECO:0000313" key="2">
    <source>
        <dbReference type="Proteomes" id="UP000679725"/>
    </source>
</evidence>
<evidence type="ECO:0008006" key="3">
    <source>
        <dbReference type="Google" id="ProtNLM"/>
    </source>
</evidence>
<keyword evidence="2" id="KW-1185">Reference proteome</keyword>
<reference evidence="1 2" key="1">
    <citation type="submission" date="2021-04" db="EMBL/GenBank/DDBJ databases">
        <authorList>
            <person name="Rodrigo-Torres L."/>
            <person name="Arahal R. D."/>
            <person name="Lucena T."/>
        </authorList>
    </citation>
    <scope>NUCLEOTIDE SEQUENCE [LARGE SCALE GENOMIC DNA]</scope>
    <source>
        <strain evidence="1 2">CECT 9623</strain>
    </source>
</reference>
<accession>A0ABM8UP40</accession>
<organism evidence="1 2">
    <name type="scientific">Dyadobacter linearis</name>
    <dbReference type="NCBI Taxonomy" id="2823330"/>
    <lineage>
        <taxon>Bacteria</taxon>
        <taxon>Pseudomonadati</taxon>
        <taxon>Bacteroidota</taxon>
        <taxon>Cytophagia</taxon>
        <taxon>Cytophagales</taxon>
        <taxon>Spirosomataceae</taxon>
        <taxon>Dyadobacter</taxon>
    </lineage>
</organism>
<dbReference type="EMBL" id="CAJRAU010000002">
    <property type="protein sequence ID" value="CAG5069279.1"/>
    <property type="molecule type" value="Genomic_DNA"/>
</dbReference>
<protein>
    <recommendedName>
        <fullName evidence="3">Lipoprotein</fullName>
    </recommendedName>
</protein>